<dbReference type="EMBL" id="JACRTJ010000008">
    <property type="protein sequence ID" value="MBC8598368.1"/>
    <property type="molecule type" value="Genomic_DNA"/>
</dbReference>
<keyword evidence="1" id="KW-0677">Repeat</keyword>
<evidence type="ECO:0000313" key="3">
    <source>
        <dbReference type="EMBL" id="MBC8598368.1"/>
    </source>
</evidence>
<sequence length="423" mass="44653">MRRRIIGSLMAAAFIAAGTGIAALAAGGGYIQMESGKKENQVRISLDFSGDREFGKYMEDIGAVQVDLALETPEPEDITRAEFTFEASIQKDPDVKIRDGIFLEDTGRFSIFLAGNGTGDGLFNGGKKLELGVLQTASTEDITLRVERIAAAAGEELVFETDGGRENEFLLRATDPGEDQGENGGSGDGDNSGNGDGSGGEDGNGGDPGDEGGSGDDGTSGDGDGTDGNTGNGQGNNGGSGNGSGNGSGGSSGGSYRPVKSTGFICPQVSARETAGQWIQTGEDWQFRFSGGAMAMDCWIFKGGEWYHMGADGLMDRGWHYQKETGSWYYLRENGAMKKGWIQLSGIWYYLGTADGRMAVGWQSIGEKWYYLNPAEPVPVPATDPVTGQTVQSTEGQLPYGAMYQNRKTPDGFMTGADGAWME</sequence>
<dbReference type="SUPFAM" id="SSF69360">
    <property type="entry name" value="Cell wall binding repeat"/>
    <property type="match status" value="1"/>
</dbReference>
<dbReference type="Pfam" id="PF01473">
    <property type="entry name" value="Choline_bind_1"/>
    <property type="match status" value="2"/>
</dbReference>
<feature type="region of interest" description="Disordered" evidence="2">
    <location>
        <begin position="174"/>
        <end position="256"/>
    </location>
</feature>
<protein>
    <submittedName>
        <fullName evidence="3">N-acetylmuramoyl-L-alanine amidase family protein</fullName>
    </submittedName>
</protein>
<keyword evidence="4" id="KW-1185">Reference proteome</keyword>
<evidence type="ECO:0000256" key="2">
    <source>
        <dbReference type="SAM" id="MobiDB-lite"/>
    </source>
</evidence>
<dbReference type="Gene3D" id="2.10.270.10">
    <property type="entry name" value="Cholin Binding"/>
    <property type="match status" value="1"/>
</dbReference>
<dbReference type="Pfam" id="PF19127">
    <property type="entry name" value="Choline_bind_3"/>
    <property type="match status" value="1"/>
</dbReference>
<feature type="compositionally biased region" description="Gly residues" evidence="2">
    <location>
        <begin position="215"/>
        <end position="253"/>
    </location>
</feature>
<accession>A0ABR7NQH2</accession>
<evidence type="ECO:0000256" key="1">
    <source>
        <dbReference type="ARBA" id="ARBA00022737"/>
    </source>
</evidence>
<reference evidence="3 4" key="1">
    <citation type="submission" date="2020-08" db="EMBL/GenBank/DDBJ databases">
        <title>Genome public.</title>
        <authorList>
            <person name="Liu C."/>
            <person name="Sun Q."/>
        </authorList>
    </citation>
    <scope>NUCLEOTIDE SEQUENCE [LARGE SCALE GENOMIC DNA]</scope>
    <source>
        <strain evidence="3 4">BX10</strain>
    </source>
</reference>
<evidence type="ECO:0000313" key="4">
    <source>
        <dbReference type="Proteomes" id="UP000647491"/>
    </source>
</evidence>
<proteinExistence type="predicted"/>
<dbReference type="Proteomes" id="UP000647491">
    <property type="component" value="Unassembled WGS sequence"/>
</dbReference>
<gene>
    <name evidence="3" type="ORF">H8708_03835</name>
</gene>
<name>A0ABR7NQH2_9FIRM</name>
<feature type="compositionally biased region" description="Gly residues" evidence="2">
    <location>
        <begin position="182"/>
        <end position="207"/>
    </location>
</feature>
<comment type="caution">
    <text evidence="3">The sequence shown here is derived from an EMBL/GenBank/DDBJ whole genome shotgun (WGS) entry which is preliminary data.</text>
</comment>
<organism evidence="3 4">
    <name type="scientific">Enterocloster hominis</name>
    <name type="common">ex Liu et al. 2021</name>
    <dbReference type="NCBI Taxonomy" id="2763663"/>
    <lineage>
        <taxon>Bacteria</taxon>
        <taxon>Bacillati</taxon>
        <taxon>Bacillota</taxon>
        <taxon>Clostridia</taxon>
        <taxon>Lachnospirales</taxon>
        <taxon>Lachnospiraceae</taxon>
        <taxon>Enterocloster</taxon>
    </lineage>
</organism>
<dbReference type="RefSeq" id="WP_262427014.1">
    <property type="nucleotide sequence ID" value="NZ_JACRTJ010000008.1"/>
</dbReference>
<dbReference type="InterPro" id="IPR018337">
    <property type="entry name" value="Cell_wall/Cho-bd_repeat"/>
</dbReference>